<evidence type="ECO:0000313" key="2">
    <source>
        <dbReference type="Proteomes" id="UP000828390"/>
    </source>
</evidence>
<accession>A0A9D4IW38</accession>
<dbReference type="EMBL" id="JAIWYP010000008">
    <property type="protein sequence ID" value="KAH3786318.1"/>
    <property type="molecule type" value="Genomic_DNA"/>
</dbReference>
<evidence type="ECO:0000313" key="1">
    <source>
        <dbReference type="EMBL" id="KAH3786318.1"/>
    </source>
</evidence>
<gene>
    <name evidence="1" type="ORF">DPMN_164424</name>
</gene>
<comment type="caution">
    <text evidence="1">The sequence shown here is derived from an EMBL/GenBank/DDBJ whole genome shotgun (WGS) entry which is preliminary data.</text>
</comment>
<protein>
    <submittedName>
        <fullName evidence="1">Uncharacterized protein</fullName>
    </submittedName>
</protein>
<sequence>MFLAQSSNVLQNFGFSILTITAPSMIKASISGHSVCDVMIFSRGTNKSDFESSLNCPNCEREGGYA</sequence>
<reference evidence="1" key="1">
    <citation type="journal article" date="2019" name="bioRxiv">
        <title>The Genome of the Zebra Mussel, Dreissena polymorpha: A Resource for Invasive Species Research.</title>
        <authorList>
            <person name="McCartney M.A."/>
            <person name="Auch B."/>
            <person name="Kono T."/>
            <person name="Mallez S."/>
            <person name="Zhang Y."/>
            <person name="Obille A."/>
            <person name="Becker A."/>
            <person name="Abrahante J.E."/>
            <person name="Garbe J."/>
            <person name="Badalamenti J.P."/>
            <person name="Herman A."/>
            <person name="Mangelson H."/>
            <person name="Liachko I."/>
            <person name="Sullivan S."/>
            <person name="Sone E.D."/>
            <person name="Koren S."/>
            <person name="Silverstein K.A.T."/>
            <person name="Beckman K.B."/>
            <person name="Gohl D.M."/>
        </authorList>
    </citation>
    <scope>NUCLEOTIDE SEQUENCE</scope>
    <source>
        <strain evidence="1">Duluth1</strain>
        <tissue evidence="1">Whole animal</tissue>
    </source>
</reference>
<name>A0A9D4IW38_DREPO</name>
<dbReference type="AlphaFoldDB" id="A0A9D4IW38"/>
<keyword evidence="2" id="KW-1185">Reference proteome</keyword>
<reference evidence="1" key="2">
    <citation type="submission" date="2020-11" db="EMBL/GenBank/DDBJ databases">
        <authorList>
            <person name="McCartney M.A."/>
            <person name="Auch B."/>
            <person name="Kono T."/>
            <person name="Mallez S."/>
            <person name="Becker A."/>
            <person name="Gohl D.M."/>
            <person name="Silverstein K.A.T."/>
            <person name="Koren S."/>
            <person name="Bechman K.B."/>
            <person name="Herman A."/>
            <person name="Abrahante J.E."/>
            <person name="Garbe J."/>
        </authorList>
    </citation>
    <scope>NUCLEOTIDE SEQUENCE</scope>
    <source>
        <strain evidence="1">Duluth1</strain>
        <tissue evidence="1">Whole animal</tissue>
    </source>
</reference>
<dbReference type="Proteomes" id="UP000828390">
    <property type="component" value="Unassembled WGS sequence"/>
</dbReference>
<organism evidence="1 2">
    <name type="scientific">Dreissena polymorpha</name>
    <name type="common">Zebra mussel</name>
    <name type="synonym">Mytilus polymorpha</name>
    <dbReference type="NCBI Taxonomy" id="45954"/>
    <lineage>
        <taxon>Eukaryota</taxon>
        <taxon>Metazoa</taxon>
        <taxon>Spiralia</taxon>
        <taxon>Lophotrochozoa</taxon>
        <taxon>Mollusca</taxon>
        <taxon>Bivalvia</taxon>
        <taxon>Autobranchia</taxon>
        <taxon>Heteroconchia</taxon>
        <taxon>Euheterodonta</taxon>
        <taxon>Imparidentia</taxon>
        <taxon>Neoheterodontei</taxon>
        <taxon>Myida</taxon>
        <taxon>Dreissenoidea</taxon>
        <taxon>Dreissenidae</taxon>
        <taxon>Dreissena</taxon>
    </lineage>
</organism>
<proteinExistence type="predicted"/>